<accession>A0A7T7KJY0</accession>
<proteinExistence type="predicted"/>
<gene>
    <name evidence="2" type="ORF">JET14_12290</name>
</gene>
<feature type="transmembrane region" description="Helical" evidence="1">
    <location>
        <begin position="36"/>
        <end position="57"/>
    </location>
</feature>
<keyword evidence="1" id="KW-1133">Transmembrane helix</keyword>
<evidence type="ECO:0000256" key="1">
    <source>
        <dbReference type="SAM" id="Phobius"/>
    </source>
</evidence>
<reference evidence="2 3" key="1">
    <citation type="submission" date="2020-12" db="EMBL/GenBank/DDBJ databases">
        <authorList>
            <person name="Zheng R.K."/>
            <person name="Sun C.M."/>
        </authorList>
    </citation>
    <scope>NUCLEOTIDE SEQUENCE [LARGE SCALE GENOMIC DNA]</scope>
    <source>
        <strain evidence="2 3">ZRK001</strain>
    </source>
</reference>
<dbReference type="RefSeq" id="WP_200333870.1">
    <property type="nucleotide sequence ID" value="NZ_CP066786.1"/>
</dbReference>
<dbReference type="EMBL" id="CP066786">
    <property type="protein sequence ID" value="QQM29117.1"/>
    <property type="molecule type" value="Genomic_DNA"/>
</dbReference>
<evidence type="ECO:0000313" key="3">
    <source>
        <dbReference type="Proteomes" id="UP000596083"/>
    </source>
</evidence>
<keyword evidence="1" id="KW-0812">Transmembrane</keyword>
<name>A0A7T7KJY0_9HYPH</name>
<dbReference type="KEGG" id="mlut:JET14_12290"/>
<organism evidence="2 3">
    <name type="scientific">Martelella lutilitoris</name>
    <dbReference type="NCBI Taxonomy" id="2583532"/>
    <lineage>
        <taxon>Bacteria</taxon>
        <taxon>Pseudomonadati</taxon>
        <taxon>Pseudomonadota</taxon>
        <taxon>Alphaproteobacteria</taxon>
        <taxon>Hyphomicrobiales</taxon>
        <taxon>Aurantimonadaceae</taxon>
        <taxon>Martelella</taxon>
    </lineage>
</organism>
<evidence type="ECO:0000313" key="2">
    <source>
        <dbReference type="EMBL" id="QQM29117.1"/>
    </source>
</evidence>
<dbReference type="Proteomes" id="UP000596083">
    <property type="component" value="Chromosome"/>
</dbReference>
<sequence>MRFDSAIRAYGEPGRRDDEKKAKRWARLRRRRSPGLALIVLAGVAFWGGLVVLLVGVL</sequence>
<protein>
    <submittedName>
        <fullName evidence="2">Uncharacterized protein</fullName>
    </submittedName>
</protein>
<dbReference type="AlphaFoldDB" id="A0A7T7KJY0"/>
<keyword evidence="1" id="KW-0472">Membrane</keyword>